<name>A0ABP5CV83_9MICO</name>
<dbReference type="PROSITE" id="PS51257">
    <property type="entry name" value="PROKAR_LIPOPROTEIN"/>
    <property type="match status" value="1"/>
</dbReference>
<proteinExistence type="predicted"/>
<dbReference type="Pfam" id="PF01547">
    <property type="entry name" value="SBP_bac_1"/>
    <property type="match status" value="1"/>
</dbReference>
<dbReference type="SUPFAM" id="SSF53850">
    <property type="entry name" value="Periplasmic binding protein-like II"/>
    <property type="match status" value="1"/>
</dbReference>
<keyword evidence="3" id="KW-1185">Reference proteome</keyword>
<gene>
    <name evidence="2" type="ORF">GCM10009776_35790</name>
</gene>
<feature type="signal peptide" evidence="1">
    <location>
        <begin position="1"/>
        <end position="36"/>
    </location>
</feature>
<dbReference type="EMBL" id="BAAAOG010000011">
    <property type="protein sequence ID" value="GAA1969515.1"/>
    <property type="molecule type" value="Genomic_DNA"/>
</dbReference>
<evidence type="ECO:0000313" key="3">
    <source>
        <dbReference type="Proteomes" id="UP001499933"/>
    </source>
</evidence>
<dbReference type="InterPro" id="IPR006059">
    <property type="entry name" value="SBP"/>
</dbReference>
<comment type="caution">
    <text evidence="2">The sequence shown here is derived from an EMBL/GenBank/DDBJ whole genome shotgun (WGS) entry which is preliminary data.</text>
</comment>
<protein>
    <submittedName>
        <fullName evidence="2">Extracellular solute-binding protein</fullName>
    </submittedName>
</protein>
<feature type="chain" id="PRO_5045277155" evidence="1">
    <location>
        <begin position="37"/>
        <end position="458"/>
    </location>
</feature>
<keyword evidence="1" id="KW-0732">Signal</keyword>
<sequence>MFFKRGSKGRRRGAVIAGAAVVVALGLAGCSGGASGSSGGPADSGKVSWWSAAADVAVAEAQIAAFNKQYPNIKVTYKKVPTDTYPAVLKPALLSNNGPDVYAVQPGGQIPVATFGATAIDLTPAMKALRGNDWQNGLLPAGVEGFTVNGKLKAAAVGRVASGILWINQGLFDKYNLAAPTTLDEWVKVCKTFRENGIGCFKQAVGAPGFDTDLIHTIINSVKPGAFQDAVSGKIKWTDPAIVDGFTVLRDLTTDGIMDEGAAGIQQYPDVNNAFLAGKSPMAMFGTWYQQYTQKDILAKAITAAGLPSDTPLPTLVPITFPNVGGTTPGMITDVDYGVAVNSKSKNRNAATTFALWLGATKEGQQAIADPLDEYPVLSGVQPNADTLAFVDKAVQQPAFVELGANVDKSTEPRFANINPTVLNALIAADQSIVNGEATPEQAAATLQQVQDANPPKG</sequence>
<evidence type="ECO:0000313" key="2">
    <source>
        <dbReference type="EMBL" id="GAA1969515.1"/>
    </source>
</evidence>
<organism evidence="2 3">
    <name type="scientific">Microbacterium deminutum</name>
    <dbReference type="NCBI Taxonomy" id="344164"/>
    <lineage>
        <taxon>Bacteria</taxon>
        <taxon>Bacillati</taxon>
        <taxon>Actinomycetota</taxon>
        <taxon>Actinomycetes</taxon>
        <taxon>Micrococcales</taxon>
        <taxon>Microbacteriaceae</taxon>
        <taxon>Microbacterium</taxon>
    </lineage>
</organism>
<accession>A0ABP5CV83</accession>
<dbReference type="RefSeq" id="WP_344097290.1">
    <property type="nucleotide sequence ID" value="NZ_BAAAOG010000011.1"/>
</dbReference>
<dbReference type="InterPro" id="IPR050490">
    <property type="entry name" value="Bact_solute-bd_prot1"/>
</dbReference>
<dbReference type="Gene3D" id="3.40.190.10">
    <property type="entry name" value="Periplasmic binding protein-like II"/>
    <property type="match status" value="2"/>
</dbReference>
<dbReference type="Proteomes" id="UP001499933">
    <property type="component" value="Unassembled WGS sequence"/>
</dbReference>
<reference evidence="3" key="1">
    <citation type="journal article" date="2019" name="Int. J. Syst. Evol. Microbiol.">
        <title>The Global Catalogue of Microorganisms (GCM) 10K type strain sequencing project: providing services to taxonomists for standard genome sequencing and annotation.</title>
        <authorList>
            <consortium name="The Broad Institute Genomics Platform"/>
            <consortium name="The Broad Institute Genome Sequencing Center for Infectious Disease"/>
            <person name="Wu L."/>
            <person name="Ma J."/>
        </authorList>
    </citation>
    <scope>NUCLEOTIDE SEQUENCE [LARGE SCALE GENOMIC DNA]</scope>
    <source>
        <strain evidence="3">JCM 14901</strain>
    </source>
</reference>
<dbReference type="PANTHER" id="PTHR43649">
    <property type="entry name" value="ARABINOSE-BINDING PROTEIN-RELATED"/>
    <property type="match status" value="1"/>
</dbReference>
<evidence type="ECO:0000256" key="1">
    <source>
        <dbReference type="SAM" id="SignalP"/>
    </source>
</evidence>